<evidence type="ECO:0000256" key="6">
    <source>
        <dbReference type="ARBA" id="ARBA00008941"/>
    </source>
</evidence>
<organism evidence="22 23">
    <name type="scientific">Pleuronectes platessa</name>
    <name type="common">European plaice</name>
    <dbReference type="NCBI Taxonomy" id="8262"/>
    <lineage>
        <taxon>Eukaryota</taxon>
        <taxon>Metazoa</taxon>
        <taxon>Chordata</taxon>
        <taxon>Craniata</taxon>
        <taxon>Vertebrata</taxon>
        <taxon>Euteleostomi</taxon>
        <taxon>Actinopterygii</taxon>
        <taxon>Neopterygii</taxon>
        <taxon>Teleostei</taxon>
        <taxon>Neoteleostei</taxon>
        <taxon>Acanthomorphata</taxon>
        <taxon>Carangaria</taxon>
        <taxon>Pleuronectiformes</taxon>
        <taxon>Pleuronectoidei</taxon>
        <taxon>Pleuronectidae</taxon>
        <taxon>Pleuronectes</taxon>
    </lineage>
</organism>
<gene>
    <name evidence="22" type="ORF">PLEPLA_LOCUS1063</name>
</gene>
<keyword evidence="7" id="KW-1003">Cell membrane</keyword>
<feature type="domain" description="PI3K/PI4K catalytic" evidence="21">
    <location>
        <begin position="145"/>
        <end position="443"/>
    </location>
</feature>
<dbReference type="GO" id="GO:0007030">
    <property type="term" value="P:Golgi organization"/>
    <property type="evidence" value="ECO:0007669"/>
    <property type="project" value="TreeGrafter"/>
</dbReference>
<keyword evidence="10 19" id="KW-0547">Nucleotide-binding</keyword>
<evidence type="ECO:0000256" key="17">
    <source>
        <dbReference type="ARBA" id="ARBA00023136"/>
    </source>
</evidence>
<keyword evidence="9 19" id="KW-0808">Transferase</keyword>
<evidence type="ECO:0000256" key="9">
    <source>
        <dbReference type="ARBA" id="ARBA00022679"/>
    </source>
</evidence>
<dbReference type="GO" id="GO:0005829">
    <property type="term" value="C:cytosol"/>
    <property type="evidence" value="ECO:0007669"/>
    <property type="project" value="UniProtKB-SubCell"/>
</dbReference>
<evidence type="ECO:0000256" key="13">
    <source>
        <dbReference type="ARBA" id="ARBA00022824"/>
    </source>
</evidence>
<dbReference type="GO" id="GO:0005765">
    <property type="term" value="C:lysosomal membrane"/>
    <property type="evidence" value="ECO:0007669"/>
    <property type="project" value="TreeGrafter"/>
</dbReference>
<evidence type="ECO:0000256" key="5">
    <source>
        <dbReference type="ARBA" id="ARBA00004586"/>
    </source>
</evidence>
<evidence type="ECO:0000256" key="20">
    <source>
        <dbReference type="SAM" id="MobiDB-lite"/>
    </source>
</evidence>
<evidence type="ECO:0000256" key="11">
    <source>
        <dbReference type="ARBA" id="ARBA00022753"/>
    </source>
</evidence>
<comment type="caution">
    <text evidence="22">The sequence shown here is derived from an EMBL/GenBank/DDBJ whole genome shotgun (WGS) entry which is preliminary data.</text>
</comment>
<evidence type="ECO:0000256" key="15">
    <source>
        <dbReference type="ARBA" id="ARBA00023034"/>
    </source>
</evidence>
<dbReference type="GO" id="GO:0000139">
    <property type="term" value="C:Golgi membrane"/>
    <property type="evidence" value="ECO:0007669"/>
    <property type="project" value="UniProtKB-SubCell"/>
</dbReference>
<evidence type="ECO:0000256" key="18">
    <source>
        <dbReference type="ARBA" id="ARBA00036767"/>
    </source>
</evidence>
<dbReference type="PANTHER" id="PTHR12865:SF6">
    <property type="entry name" value="PHOSPHATIDYLINOSITOL 4-KINASE TYPE 2-BETA"/>
    <property type="match status" value="1"/>
</dbReference>
<comment type="catalytic activity">
    <reaction evidence="18">
        <text>a 1,2-diacyl-sn-glycero-3-phospho-(1D-myo-inositol) + ATP = a 1,2-diacyl-sn-glycero-3-phospho-(1D-myo-inositol 4-phosphate) + ADP + H(+)</text>
        <dbReference type="Rhea" id="RHEA:19877"/>
        <dbReference type="ChEBI" id="CHEBI:15378"/>
        <dbReference type="ChEBI" id="CHEBI:30616"/>
        <dbReference type="ChEBI" id="CHEBI:57880"/>
        <dbReference type="ChEBI" id="CHEBI:58178"/>
        <dbReference type="ChEBI" id="CHEBI:456216"/>
        <dbReference type="EC" id="2.7.1.67"/>
    </reaction>
    <physiologicalReaction direction="left-to-right" evidence="18">
        <dbReference type="Rhea" id="RHEA:19878"/>
    </physiologicalReaction>
</comment>
<dbReference type="GO" id="GO:0005789">
    <property type="term" value="C:endoplasmic reticulum membrane"/>
    <property type="evidence" value="ECO:0007669"/>
    <property type="project" value="UniProtKB-SubCell"/>
</dbReference>
<evidence type="ECO:0000313" key="23">
    <source>
        <dbReference type="Proteomes" id="UP001153269"/>
    </source>
</evidence>
<dbReference type="GO" id="GO:0005886">
    <property type="term" value="C:plasma membrane"/>
    <property type="evidence" value="ECO:0007669"/>
    <property type="project" value="UniProtKB-SubCell"/>
</dbReference>
<evidence type="ECO:0000256" key="2">
    <source>
        <dbReference type="ARBA" id="ARBA00004236"/>
    </source>
</evidence>
<protein>
    <recommendedName>
        <fullName evidence="19">Phosphatidylinositol 4-kinase type 2</fullName>
        <ecNumber evidence="19">2.7.1.67</ecNumber>
    </recommendedName>
</protein>
<accession>A0A9N7TJX8</accession>
<comment type="similarity">
    <text evidence="6 19">Belongs to the PI3/PI4-kinase family. Type II PI4K subfamily.</text>
</comment>
<keyword evidence="12 19" id="KW-0418">Kinase</keyword>
<dbReference type="GO" id="GO:0005524">
    <property type="term" value="F:ATP binding"/>
    <property type="evidence" value="ECO:0007669"/>
    <property type="project" value="UniProtKB-UniRule"/>
</dbReference>
<evidence type="ECO:0000259" key="21">
    <source>
        <dbReference type="PROSITE" id="PS50290"/>
    </source>
</evidence>
<keyword evidence="14 19" id="KW-0067">ATP-binding</keyword>
<dbReference type="GO" id="GO:0005802">
    <property type="term" value="C:trans-Golgi network"/>
    <property type="evidence" value="ECO:0007669"/>
    <property type="project" value="TreeGrafter"/>
</dbReference>
<feature type="region of interest" description="Disordered" evidence="20">
    <location>
        <begin position="81"/>
        <end position="126"/>
    </location>
</feature>
<evidence type="ECO:0000256" key="4">
    <source>
        <dbReference type="ARBA" id="ARBA00004514"/>
    </source>
</evidence>
<evidence type="ECO:0000256" key="19">
    <source>
        <dbReference type="RuleBase" id="RU367084"/>
    </source>
</evidence>
<keyword evidence="15" id="KW-0333">Golgi apparatus</keyword>
<keyword evidence="17 19" id="KW-0472">Membrane</keyword>
<evidence type="ECO:0000256" key="14">
    <source>
        <dbReference type="ARBA" id="ARBA00022840"/>
    </source>
</evidence>
<dbReference type="GO" id="GO:0007032">
    <property type="term" value="P:endosome organization"/>
    <property type="evidence" value="ECO:0007669"/>
    <property type="project" value="TreeGrafter"/>
</dbReference>
<dbReference type="GO" id="GO:0031901">
    <property type="term" value="C:early endosome membrane"/>
    <property type="evidence" value="ECO:0007669"/>
    <property type="project" value="UniProtKB-SubCell"/>
</dbReference>
<keyword evidence="11" id="KW-0967">Endosome</keyword>
<evidence type="ECO:0000256" key="10">
    <source>
        <dbReference type="ARBA" id="ARBA00022741"/>
    </source>
</evidence>
<dbReference type="EMBL" id="CADEAL010000051">
    <property type="protein sequence ID" value="CAB1413363.1"/>
    <property type="molecule type" value="Genomic_DNA"/>
</dbReference>
<evidence type="ECO:0000256" key="16">
    <source>
        <dbReference type="ARBA" id="ARBA00023098"/>
    </source>
</evidence>
<keyword evidence="8" id="KW-0963">Cytoplasm</keyword>
<evidence type="ECO:0000313" key="22">
    <source>
        <dbReference type="EMBL" id="CAB1413363.1"/>
    </source>
</evidence>
<evidence type="ECO:0000256" key="12">
    <source>
        <dbReference type="ARBA" id="ARBA00022777"/>
    </source>
</evidence>
<evidence type="ECO:0000256" key="3">
    <source>
        <dbReference type="ARBA" id="ARBA00004395"/>
    </source>
</evidence>
<evidence type="ECO:0000256" key="8">
    <source>
        <dbReference type="ARBA" id="ARBA00022490"/>
    </source>
</evidence>
<proteinExistence type="inferred from homology"/>
<reference evidence="22" key="1">
    <citation type="submission" date="2020-03" db="EMBL/GenBank/DDBJ databases">
        <authorList>
            <person name="Weist P."/>
        </authorList>
    </citation>
    <scope>NUCLEOTIDE SEQUENCE</scope>
</reference>
<dbReference type="EC" id="2.7.1.67" evidence="19"/>
<dbReference type="PROSITE" id="PS50290">
    <property type="entry name" value="PI3_4_KINASE_3"/>
    <property type="match status" value="1"/>
</dbReference>
<dbReference type="PANTHER" id="PTHR12865">
    <property type="entry name" value="PHOSPHATIDYLINOSITOL 4-KINASE TYPE-II"/>
    <property type="match status" value="1"/>
</dbReference>
<dbReference type="Proteomes" id="UP001153269">
    <property type="component" value="Unassembled WGS sequence"/>
</dbReference>
<dbReference type="GO" id="GO:0004430">
    <property type="term" value="F:1-phosphatidylinositol 4-kinase activity"/>
    <property type="evidence" value="ECO:0007669"/>
    <property type="project" value="UniProtKB-UniRule"/>
</dbReference>
<keyword evidence="13" id="KW-0256">Endoplasmic reticulum</keyword>
<dbReference type="AlphaFoldDB" id="A0A9N7TJX8"/>
<dbReference type="Pfam" id="PF00454">
    <property type="entry name" value="PI3_PI4_kinase"/>
    <property type="match status" value="1"/>
</dbReference>
<comment type="subcellular location">
    <subcellularLocation>
        <location evidence="2">Cell membrane</location>
    </subcellularLocation>
    <subcellularLocation>
        <location evidence="4">Cytoplasm</location>
        <location evidence="4">Cytosol</location>
    </subcellularLocation>
    <subcellularLocation>
        <location evidence="1">Early endosome membrane</location>
    </subcellularLocation>
    <subcellularLocation>
        <location evidence="5">Endoplasmic reticulum membrane</location>
    </subcellularLocation>
    <subcellularLocation>
        <location evidence="3">Golgi apparatus membrane</location>
        <topology evidence="3">Peripheral membrane protein</topology>
    </subcellularLocation>
    <subcellularLocation>
        <location evidence="19">Membrane</location>
        <topology evidence="19">Peripheral membrane protein</topology>
    </subcellularLocation>
</comment>
<dbReference type="GO" id="GO:0046854">
    <property type="term" value="P:phosphatidylinositol phosphate biosynthetic process"/>
    <property type="evidence" value="ECO:0007669"/>
    <property type="project" value="UniProtKB-UniRule"/>
</dbReference>
<feature type="region of interest" description="Disordered" evidence="20">
    <location>
        <begin position="1"/>
        <end position="20"/>
    </location>
</feature>
<evidence type="ECO:0000256" key="1">
    <source>
        <dbReference type="ARBA" id="ARBA00004146"/>
    </source>
</evidence>
<name>A0A9N7TJX8_PLEPL</name>
<dbReference type="InterPro" id="IPR000403">
    <property type="entry name" value="PI3/4_kinase_cat_dom"/>
</dbReference>
<sequence>MMSECDPTETESSGLDAGEAAVSLPESNFLSSDSPGVLFDRSRAGLGFALNPGVAVRMSDSCESVLTELETDGSGEEALLLPCLAGGSSSPRGEREKRSRRNRHSSSSDKDTLASPGTSGDFNHFPEDPEFADIVQRAEQAIDNGVFPERISQGSSGSYFVKDPKGKIIGVFKPKSEEPYGHLNPKWTKYFHKLCCPCCFGRGCLIPNQGYLSEAAASLVDTKLGLGVVPKTKVVYLASETFHYSAIDRAKSRGKKYALEMVPKVGKRFTEWDCHPRWAPFSCLWRVTVVQTTGNTDRGDENWLIKYEQSGEGQKDAELPETESCPDSCIKIAAIDNGLAFPFKHPDQWRAYPFQWALLPQARVAFSQETRDLVLSRLSDMNFVQDLCEDLYEMFMTDKGFDKPMFERQMSVMRGQVLNLTQALKDGKSPSQLVKMPPVVVERRHSSGQGRIVSLGSAFTQTFHCKRPFFSSW</sequence>
<keyword evidence="16" id="KW-0443">Lipid metabolism</keyword>
<dbReference type="InterPro" id="IPR039756">
    <property type="entry name" value="Lsb6/PI4K2"/>
</dbReference>
<evidence type="ECO:0000256" key="7">
    <source>
        <dbReference type="ARBA" id="ARBA00022475"/>
    </source>
</evidence>
<keyword evidence="23" id="KW-1185">Reference proteome</keyword>